<dbReference type="Proteomes" id="UP001434883">
    <property type="component" value="Unassembled WGS sequence"/>
</dbReference>
<evidence type="ECO:0000313" key="1">
    <source>
        <dbReference type="EMBL" id="MEQ2195808.1"/>
    </source>
</evidence>
<reference evidence="1 2" key="1">
    <citation type="submission" date="2021-06" db="EMBL/GenBank/DDBJ databases">
        <authorList>
            <person name="Palmer J.M."/>
        </authorList>
    </citation>
    <scope>NUCLEOTIDE SEQUENCE [LARGE SCALE GENOMIC DNA]</scope>
    <source>
        <strain evidence="1 2">XC_2019</strain>
        <tissue evidence="1">Muscle</tissue>
    </source>
</reference>
<accession>A0ABV0QK49</accession>
<proteinExistence type="predicted"/>
<organism evidence="1 2">
    <name type="scientific">Xenoophorus captivus</name>
    <dbReference type="NCBI Taxonomy" id="1517983"/>
    <lineage>
        <taxon>Eukaryota</taxon>
        <taxon>Metazoa</taxon>
        <taxon>Chordata</taxon>
        <taxon>Craniata</taxon>
        <taxon>Vertebrata</taxon>
        <taxon>Euteleostomi</taxon>
        <taxon>Actinopterygii</taxon>
        <taxon>Neopterygii</taxon>
        <taxon>Teleostei</taxon>
        <taxon>Neoteleostei</taxon>
        <taxon>Acanthomorphata</taxon>
        <taxon>Ovalentaria</taxon>
        <taxon>Atherinomorphae</taxon>
        <taxon>Cyprinodontiformes</taxon>
        <taxon>Goodeidae</taxon>
        <taxon>Xenoophorus</taxon>
    </lineage>
</organism>
<comment type="caution">
    <text evidence="1">The sequence shown here is derived from an EMBL/GenBank/DDBJ whole genome shotgun (WGS) entry which is preliminary data.</text>
</comment>
<name>A0ABV0QK49_9TELE</name>
<evidence type="ECO:0000313" key="2">
    <source>
        <dbReference type="Proteomes" id="UP001434883"/>
    </source>
</evidence>
<sequence>MRREARPSQPFGLCAMFYKIPKFLRCVPKCSSTQIGHIRWSKWPICNGPNRPERTFGKLFHGPRPNCSRWAAPVARIFLNVIRDRSYISRNEEKRPLRACASHVLTLTKSELVFWQWQLAYS</sequence>
<keyword evidence="2" id="KW-1185">Reference proteome</keyword>
<gene>
    <name evidence="1" type="ORF">XENOCAPTIV_018699</name>
</gene>
<dbReference type="EMBL" id="JAHRIN010012336">
    <property type="protein sequence ID" value="MEQ2195808.1"/>
    <property type="molecule type" value="Genomic_DNA"/>
</dbReference>
<protein>
    <submittedName>
        <fullName evidence="1">Uncharacterized protein</fullName>
    </submittedName>
</protein>